<dbReference type="Gene3D" id="3.30.70.1430">
    <property type="entry name" value="Multidrug efflux transporter AcrB pore domain"/>
    <property type="match status" value="2"/>
</dbReference>
<dbReference type="FunFam" id="1.20.1640.10:FF:000001">
    <property type="entry name" value="Efflux pump membrane transporter"/>
    <property type="match status" value="1"/>
</dbReference>
<evidence type="ECO:0000256" key="7">
    <source>
        <dbReference type="ARBA" id="ARBA00022989"/>
    </source>
</evidence>
<dbReference type="PRINTS" id="PR00702">
    <property type="entry name" value="ACRIFLAVINRP"/>
</dbReference>
<dbReference type="SUPFAM" id="SSF82693">
    <property type="entry name" value="Multidrug efflux transporter AcrB pore domain, PN1, PN2, PC1 and PC2 subdomains"/>
    <property type="match status" value="3"/>
</dbReference>
<dbReference type="SUPFAM" id="SSF82866">
    <property type="entry name" value="Multidrug efflux transporter AcrB transmembrane domain"/>
    <property type="match status" value="2"/>
</dbReference>
<evidence type="ECO:0000256" key="10">
    <source>
        <dbReference type="SAM" id="MobiDB-lite"/>
    </source>
</evidence>
<keyword evidence="6 9" id="KW-0812">Transmembrane</keyword>
<feature type="transmembrane region" description="Helical" evidence="9">
    <location>
        <begin position="1007"/>
        <end position="1026"/>
    </location>
</feature>
<evidence type="ECO:0000256" key="3">
    <source>
        <dbReference type="ARBA" id="ARBA00022448"/>
    </source>
</evidence>
<evidence type="ECO:0000256" key="8">
    <source>
        <dbReference type="ARBA" id="ARBA00023136"/>
    </source>
</evidence>
<keyword evidence="4" id="KW-1003">Cell membrane</keyword>
<dbReference type="Gene3D" id="3.30.70.1320">
    <property type="entry name" value="Multidrug efflux transporter AcrB pore domain like"/>
    <property type="match status" value="1"/>
</dbReference>
<evidence type="ECO:0000256" key="1">
    <source>
        <dbReference type="ARBA" id="ARBA00004429"/>
    </source>
</evidence>
<keyword evidence="3 9" id="KW-0813">Transport</keyword>
<feature type="transmembrane region" description="Helical" evidence="9">
    <location>
        <begin position="473"/>
        <end position="500"/>
    </location>
</feature>
<dbReference type="PANTHER" id="PTHR32063">
    <property type="match status" value="1"/>
</dbReference>
<dbReference type="AlphaFoldDB" id="A0A6J4JPU4"/>
<dbReference type="GO" id="GO:0042910">
    <property type="term" value="F:xenobiotic transmembrane transporter activity"/>
    <property type="evidence" value="ECO:0007669"/>
    <property type="project" value="TreeGrafter"/>
</dbReference>
<feature type="transmembrane region" description="Helical" evidence="9">
    <location>
        <begin position="395"/>
        <end position="415"/>
    </location>
</feature>
<comment type="subcellular location">
    <subcellularLocation>
        <location evidence="1 9">Cell inner membrane</location>
        <topology evidence="1 9">Multi-pass membrane protein</topology>
    </subcellularLocation>
</comment>
<dbReference type="GO" id="GO:0015562">
    <property type="term" value="F:efflux transmembrane transporter activity"/>
    <property type="evidence" value="ECO:0007669"/>
    <property type="project" value="InterPro"/>
</dbReference>
<dbReference type="NCBIfam" id="TIGR00915">
    <property type="entry name" value="2A0602"/>
    <property type="match status" value="1"/>
</dbReference>
<evidence type="ECO:0000256" key="5">
    <source>
        <dbReference type="ARBA" id="ARBA00022519"/>
    </source>
</evidence>
<feature type="region of interest" description="Disordered" evidence="10">
    <location>
        <begin position="1046"/>
        <end position="1066"/>
    </location>
</feature>
<organism evidence="11">
    <name type="scientific">uncultured Acetobacteraceae bacterium</name>
    <dbReference type="NCBI Taxonomy" id="169975"/>
    <lineage>
        <taxon>Bacteria</taxon>
        <taxon>Pseudomonadati</taxon>
        <taxon>Pseudomonadota</taxon>
        <taxon>Alphaproteobacteria</taxon>
        <taxon>Acetobacterales</taxon>
        <taxon>Acetobacteraceae</taxon>
        <taxon>environmental samples</taxon>
    </lineage>
</organism>
<dbReference type="Gene3D" id="3.30.2090.10">
    <property type="entry name" value="Multidrug efflux transporter AcrB TolC docking domain, DN and DC subdomains"/>
    <property type="match status" value="2"/>
</dbReference>
<evidence type="ECO:0000313" key="11">
    <source>
        <dbReference type="EMBL" id="CAA9284276.1"/>
    </source>
</evidence>
<dbReference type="Gene3D" id="1.20.1640.10">
    <property type="entry name" value="Multidrug efflux transporter AcrB transmembrane domain"/>
    <property type="match status" value="2"/>
</dbReference>
<reference evidence="11" key="1">
    <citation type="submission" date="2020-02" db="EMBL/GenBank/DDBJ databases">
        <authorList>
            <person name="Meier V. D."/>
        </authorList>
    </citation>
    <scope>NUCLEOTIDE SEQUENCE</scope>
    <source>
        <strain evidence="11">AVDCRST_MAG04</strain>
    </source>
</reference>
<evidence type="ECO:0000256" key="9">
    <source>
        <dbReference type="RuleBase" id="RU364070"/>
    </source>
</evidence>
<feature type="transmembrane region" description="Helical" evidence="9">
    <location>
        <begin position="441"/>
        <end position="461"/>
    </location>
</feature>
<keyword evidence="8 9" id="KW-0472">Membrane</keyword>
<feature type="transmembrane region" description="Helical" evidence="9">
    <location>
        <begin position="342"/>
        <end position="361"/>
    </location>
</feature>
<feature type="transmembrane region" description="Helical" evidence="9">
    <location>
        <begin position="12"/>
        <end position="33"/>
    </location>
</feature>
<dbReference type="NCBIfam" id="NF000282">
    <property type="entry name" value="RND_permease_1"/>
    <property type="match status" value="1"/>
</dbReference>
<keyword evidence="7 9" id="KW-1133">Transmembrane helix</keyword>
<dbReference type="GO" id="GO:0005886">
    <property type="term" value="C:plasma membrane"/>
    <property type="evidence" value="ECO:0007669"/>
    <property type="project" value="UniProtKB-SubCell"/>
</dbReference>
<feature type="transmembrane region" description="Helical" evidence="9">
    <location>
        <begin position="923"/>
        <end position="946"/>
    </location>
</feature>
<dbReference type="SUPFAM" id="SSF82714">
    <property type="entry name" value="Multidrug efflux transporter AcrB TolC docking domain, DN and DC subdomains"/>
    <property type="match status" value="2"/>
</dbReference>
<dbReference type="Pfam" id="PF00873">
    <property type="entry name" value="ACR_tran"/>
    <property type="match status" value="1"/>
</dbReference>
<protein>
    <recommendedName>
        <fullName evidence="9">Efflux pump membrane transporter</fullName>
    </recommendedName>
</protein>
<feature type="transmembrane region" description="Helical" evidence="9">
    <location>
        <begin position="532"/>
        <end position="554"/>
    </location>
</feature>
<gene>
    <name evidence="11" type="ORF">AVDCRST_MAG04-3982</name>
</gene>
<comment type="similarity">
    <text evidence="2 9">Belongs to the resistance-nodulation-cell division (RND) (TC 2.A.6) family.</text>
</comment>
<dbReference type="InterPro" id="IPR004764">
    <property type="entry name" value="MdtF-like"/>
</dbReference>
<feature type="transmembrane region" description="Helical" evidence="9">
    <location>
        <begin position="897"/>
        <end position="917"/>
    </location>
</feature>
<dbReference type="GO" id="GO:0009636">
    <property type="term" value="P:response to toxic substance"/>
    <property type="evidence" value="ECO:0007669"/>
    <property type="project" value="UniProtKB-ARBA"/>
</dbReference>
<feature type="transmembrane region" description="Helical" evidence="9">
    <location>
        <begin position="967"/>
        <end position="987"/>
    </location>
</feature>
<evidence type="ECO:0000256" key="4">
    <source>
        <dbReference type="ARBA" id="ARBA00022475"/>
    </source>
</evidence>
<feature type="transmembrane region" description="Helical" evidence="9">
    <location>
        <begin position="368"/>
        <end position="389"/>
    </location>
</feature>
<accession>A0A6J4JPU4</accession>
<evidence type="ECO:0000256" key="6">
    <source>
        <dbReference type="ARBA" id="ARBA00022692"/>
    </source>
</evidence>
<dbReference type="EMBL" id="CADCTL010000299">
    <property type="protein sequence ID" value="CAA9284276.1"/>
    <property type="molecule type" value="Genomic_DNA"/>
</dbReference>
<sequence>MISATFVDRPRLAIVIAILTTLAGLLAMLRIPVAQFPDIVPPQVSVQAVYPGASAAVVEATVAQIVESAVNGVENMLYMRSNSANDGTYSLSVSFALGTNPDINTVNVNNRIQANLARLPQEVQRSGLVVRKQSSSVLQFVALTSTDPAHTPLFLSNYATINIVDRLARVQGVGQANLFGEMRYSMRVWFEIDRLTSLNLTPGDLVTAIQSQNIQAAVGRLGAQPTPDTQQFQINIQTLGRLVTPEQFGEIVIRAEPDGSVLRMRDVARVDLGAQAMEQQSRLNGQPAVTMGIYLSPGANALQVSEALRGALDELSTRFPEGMRAQVLYDSSTFVVETRDEVIKTLLEAFVLVVVVVYLFLGSFRATLIPTIAVPVSLVGAFVILLAAGYSINTISLLAMVLAIGIVVDDAIVVVENVERVMAEHPDWTPAHAVKQAMTEITAPIIAITLVLLSVFVPVAFIPGLSGVLFRQFAVTISAAMVISAINALTLSPALCVLFLRPHAGPKRGPIKYVLRAIDKVRDGYAAIVRRLVRISVVSLFLTAGIAFGVWTIGSKTPQGFLPQEDQGTFFIQVSLPQAASLSRTREAVVQVEGILKGIPAVENVLSIVGFSLIDQGAQSNSAFMVARLKPFEDRTAAQDSVFAAIGRVFGAGQAVRTANVIAFNLPPIIGLGTGGGFEYQLQDLQGRDATELGGAMLGLIVAANQDPRLTQVFSTFSPTTPSLYLDVDRDKAQALGVPISAIFSALQASLGGLYVNDFNLFGRSWQVNIQAEAEDRNDIPDIWRIRVRSSRGEMVPLRAFADIRTVVGPQTIQRYNNFRSLTINGAPRPGVSSGDALAAMEQLSAQVLPAGYTYEWTGTAYQEKLAAGQTIYVVALAVLFAYLFLVALYESWTIPVPVLLSVVVGGLGSFVAIWIAGLSLDVYAQIGLVVLIALAAKNGILIVEFAKEARERGMGIRDAATEGSRLRFRAVMMTSIAFVLGLVPLVTAEGAAMLSRRAVGTPVFGGMLAASLLGIFMIPMLYVVFQTVRERVKGWFGVRPVEPPSQGIAEGPKPAADQRVPEMAK</sequence>
<dbReference type="InterPro" id="IPR027463">
    <property type="entry name" value="AcrB_DN_DC_subdom"/>
</dbReference>
<evidence type="ECO:0000256" key="2">
    <source>
        <dbReference type="ARBA" id="ARBA00010942"/>
    </source>
</evidence>
<proteinExistence type="inferred from homology"/>
<dbReference type="Gene3D" id="3.30.70.1440">
    <property type="entry name" value="Multidrug efflux transporter AcrB pore domain"/>
    <property type="match status" value="1"/>
</dbReference>
<feature type="transmembrane region" description="Helical" evidence="9">
    <location>
        <begin position="872"/>
        <end position="890"/>
    </location>
</feature>
<dbReference type="PANTHER" id="PTHR32063:SF76">
    <property type="entry name" value="EFFLUX PUMP MEMBRANE TRANSPORTER"/>
    <property type="match status" value="1"/>
</dbReference>
<name>A0A6J4JPU4_9PROT</name>
<dbReference type="InterPro" id="IPR001036">
    <property type="entry name" value="Acrflvin-R"/>
</dbReference>
<keyword evidence="5 9" id="KW-0997">Cell inner membrane</keyword>